<evidence type="ECO:0000256" key="4">
    <source>
        <dbReference type="ARBA" id="ARBA00022679"/>
    </source>
</evidence>
<dbReference type="GO" id="GO:0000155">
    <property type="term" value="F:phosphorelay sensor kinase activity"/>
    <property type="evidence" value="ECO:0007669"/>
    <property type="project" value="InterPro"/>
</dbReference>
<feature type="transmembrane region" description="Helical" evidence="10">
    <location>
        <begin position="43"/>
        <end position="60"/>
    </location>
</feature>
<evidence type="ECO:0000256" key="1">
    <source>
        <dbReference type="ARBA" id="ARBA00000085"/>
    </source>
</evidence>
<keyword evidence="7" id="KW-0067">ATP-binding</keyword>
<feature type="region of interest" description="Disordered" evidence="9">
    <location>
        <begin position="255"/>
        <end position="277"/>
    </location>
</feature>
<feature type="transmembrane region" description="Helical" evidence="10">
    <location>
        <begin position="12"/>
        <end position="31"/>
    </location>
</feature>
<feature type="transmembrane region" description="Helical" evidence="10">
    <location>
        <begin position="396"/>
        <end position="413"/>
    </location>
</feature>
<evidence type="ECO:0000256" key="9">
    <source>
        <dbReference type="SAM" id="MobiDB-lite"/>
    </source>
</evidence>
<keyword evidence="10" id="KW-0472">Membrane</keyword>
<organism evidence="13 14">
    <name type="scientific">Actinomadura luteofluorescens</name>
    <dbReference type="NCBI Taxonomy" id="46163"/>
    <lineage>
        <taxon>Bacteria</taxon>
        <taxon>Bacillati</taxon>
        <taxon>Actinomycetota</taxon>
        <taxon>Actinomycetes</taxon>
        <taxon>Streptosporangiales</taxon>
        <taxon>Thermomonosporaceae</taxon>
        <taxon>Actinomadura</taxon>
    </lineage>
</organism>
<evidence type="ECO:0000256" key="6">
    <source>
        <dbReference type="ARBA" id="ARBA00022777"/>
    </source>
</evidence>
<evidence type="ECO:0000313" key="14">
    <source>
        <dbReference type="Proteomes" id="UP000529783"/>
    </source>
</evidence>
<dbReference type="EMBL" id="JACCBA010000001">
    <property type="protein sequence ID" value="NYD44474.1"/>
    <property type="molecule type" value="Genomic_DNA"/>
</dbReference>
<comment type="catalytic activity">
    <reaction evidence="1">
        <text>ATP + protein L-histidine = ADP + protein N-phospho-L-histidine.</text>
        <dbReference type="EC" id="2.7.13.3"/>
    </reaction>
</comment>
<comment type="caution">
    <text evidence="13">The sequence shown here is derived from an EMBL/GenBank/DDBJ whole genome shotgun (WGS) entry which is preliminary data.</text>
</comment>
<evidence type="ECO:0000256" key="3">
    <source>
        <dbReference type="ARBA" id="ARBA00022553"/>
    </source>
</evidence>
<feature type="transmembrane region" description="Helical" evidence="10">
    <location>
        <begin position="95"/>
        <end position="113"/>
    </location>
</feature>
<evidence type="ECO:0000256" key="10">
    <source>
        <dbReference type="SAM" id="Phobius"/>
    </source>
</evidence>
<dbReference type="Pfam" id="PF02518">
    <property type="entry name" value="HATPase_c"/>
    <property type="match status" value="1"/>
</dbReference>
<dbReference type="AlphaFoldDB" id="A0A7Y9EB41"/>
<dbReference type="GO" id="GO:0016020">
    <property type="term" value="C:membrane"/>
    <property type="evidence" value="ECO:0007669"/>
    <property type="project" value="InterPro"/>
</dbReference>
<keyword evidence="4" id="KW-0808">Transferase</keyword>
<keyword evidence="8" id="KW-0902">Two-component regulatory system</keyword>
<dbReference type="Gene3D" id="3.30.565.10">
    <property type="entry name" value="Histidine kinase-like ATPase, C-terminal domain"/>
    <property type="match status" value="1"/>
</dbReference>
<evidence type="ECO:0000256" key="7">
    <source>
        <dbReference type="ARBA" id="ARBA00022840"/>
    </source>
</evidence>
<dbReference type="PANTHER" id="PTHR24421:SF10">
    <property type="entry name" value="NITRATE_NITRITE SENSOR PROTEIN NARQ"/>
    <property type="match status" value="1"/>
</dbReference>
<dbReference type="SUPFAM" id="SSF55874">
    <property type="entry name" value="ATPase domain of HSP90 chaperone/DNA topoisomerase II/histidine kinase"/>
    <property type="match status" value="1"/>
</dbReference>
<dbReference type="Pfam" id="PF07730">
    <property type="entry name" value="HisKA_3"/>
    <property type="match status" value="1"/>
</dbReference>
<dbReference type="CDD" id="cd16917">
    <property type="entry name" value="HATPase_UhpB-NarQ-NarX-like"/>
    <property type="match status" value="1"/>
</dbReference>
<keyword evidence="10" id="KW-1133">Transmembrane helix</keyword>
<reference evidence="13 14" key="1">
    <citation type="submission" date="2020-07" db="EMBL/GenBank/DDBJ databases">
        <title>Sequencing the genomes of 1000 actinobacteria strains.</title>
        <authorList>
            <person name="Klenk H.-P."/>
        </authorList>
    </citation>
    <scope>NUCLEOTIDE SEQUENCE [LARGE SCALE GENOMIC DNA]</scope>
    <source>
        <strain evidence="13 14">DSM 40398</strain>
    </source>
</reference>
<evidence type="ECO:0000313" key="13">
    <source>
        <dbReference type="EMBL" id="NYD44474.1"/>
    </source>
</evidence>
<feature type="domain" description="Signal transduction histidine kinase subgroup 3 dimerisation and phosphoacceptor" evidence="12">
    <location>
        <begin position="191"/>
        <end position="254"/>
    </location>
</feature>
<dbReference type="InterPro" id="IPR036890">
    <property type="entry name" value="HATPase_C_sf"/>
</dbReference>
<evidence type="ECO:0000259" key="11">
    <source>
        <dbReference type="Pfam" id="PF02518"/>
    </source>
</evidence>
<dbReference type="EC" id="2.7.13.3" evidence="2"/>
<feature type="transmembrane region" description="Helical" evidence="10">
    <location>
        <begin position="342"/>
        <end position="362"/>
    </location>
</feature>
<name>A0A7Y9EB41_9ACTN</name>
<dbReference type="RefSeq" id="WP_246395759.1">
    <property type="nucleotide sequence ID" value="NZ_JACCBA010000001.1"/>
</dbReference>
<keyword evidence="6 13" id="KW-0418">Kinase</keyword>
<accession>A0A7Y9EB41</accession>
<gene>
    <name evidence="13" type="ORF">BJY14_000457</name>
</gene>
<keyword evidence="14" id="KW-1185">Reference proteome</keyword>
<sequence>MRFVPARATRTVRARLLDPAILVCVAALTWVPPIPDGPAGEGPWAGVAGMLAVGAVIVAGRRAGAEAPAAAAAAAGVTVWALSTSGRFASAGEPTNLLMSLAPAFLTYAGHLYGRDRRRAWTMVVLLGLAAVHPWETSQKVAADGLLYVCAPMLFGFYREARQMLVRTLTDRARDAERERDLCAEQARVRERTRMAVELHDVVTHRVSLMVLHAGALRMTAADRAVRETAEKLRATGCEALVELRELIGVLRGSQASAPERSIPPPPAPVAAGALSPEAPPRIDRSDRWFAAAAGAWTLLISTLVASVPPTGAGEPVLPWLEIALQLPLAAALVLRRRHPHAAAAPTLAGTAVLLVLAVTGAMDLPVTGGSTRLVLPATAPLAAYCVAAYSKRPGLGAAMVAALLLVAVRPWAPHAAVVSVGAVFIGLPALLGLYAGAWRRLVAALTERAERARRERWLLEGRARAEERARLAREMHAIVSGRVNDMLGCAERLGGASPSAEIARAHADLVANGRRALDELHHLVGAFQSGDAAAETADGPGGPAGLAGLAAESASVGVPVELVEEGDPAAASPAIIRTAHRIVGEALTNVRKHAHGAHVRVAVRYLPDQVRVRVSNGRPPAGPYRGERELAAGGSGTGLLGVRQRVDLVDGTLVARPTEDGGFVIDAILPAYVPTSSHPQHPTPQHQAPP</sequence>
<proteinExistence type="predicted"/>
<feature type="transmembrane region" description="Helical" evidence="10">
    <location>
        <begin position="374"/>
        <end position="391"/>
    </location>
</feature>
<evidence type="ECO:0000256" key="8">
    <source>
        <dbReference type="ARBA" id="ARBA00023012"/>
    </source>
</evidence>
<feature type="transmembrane region" description="Helical" evidence="10">
    <location>
        <begin position="419"/>
        <end position="439"/>
    </location>
</feature>
<dbReference type="InterPro" id="IPR003594">
    <property type="entry name" value="HATPase_dom"/>
</dbReference>
<feature type="transmembrane region" description="Helical" evidence="10">
    <location>
        <begin position="67"/>
        <end position="83"/>
    </location>
</feature>
<dbReference type="InterPro" id="IPR011712">
    <property type="entry name" value="Sig_transdc_His_kin_sub3_dim/P"/>
</dbReference>
<keyword evidence="3" id="KW-0597">Phosphoprotein</keyword>
<dbReference type="GO" id="GO:0046983">
    <property type="term" value="F:protein dimerization activity"/>
    <property type="evidence" value="ECO:0007669"/>
    <property type="project" value="InterPro"/>
</dbReference>
<protein>
    <recommendedName>
        <fullName evidence="2">histidine kinase</fullName>
        <ecNumber evidence="2">2.7.13.3</ecNumber>
    </recommendedName>
</protein>
<evidence type="ECO:0000256" key="5">
    <source>
        <dbReference type="ARBA" id="ARBA00022741"/>
    </source>
</evidence>
<feature type="transmembrane region" description="Helical" evidence="10">
    <location>
        <begin position="317"/>
        <end position="335"/>
    </location>
</feature>
<feature type="domain" description="Histidine kinase/HSP90-like ATPase" evidence="11">
    <location>
        <begin position="579"/>
        <end position="672"/>
    </location>
</feature>
<dbReference type="InterPro" id="IPR050482">
    <property type="entry name" value="Sensor_HK_TwoCompSys"/>
</dbReference>
<dbReference type="GO" id="GO:0005524">
    <property type="term" value="F:ATP binding"/>
    <property type="evidence" value="ECO:0007669"/>
    <property type="project" value="UniProtKB-KW"/>
</dbReference>
<evidence type="ECO:0000256" key="2">
    <source>
        <dbReference type="ARBA" id="ARBA00012438"/>
    </source>
</evidence>
<feature type="transmembrane region" description="Helical" evidence="10">
    <location>
        <begin position="289"/>
        <end position="311"/>
    </location>
</feature>
<dbReference type="PANTHER" id="PTHR24421">
    <property type="entry name" value="NITRATE/NITRITE SENSOR PROTEIN NARX-RELATED"/>
    <property type="match status" value="1"/>
</dbReference>
<keyword evidence="10" id="KW-0812">Transmembrane</keyword>
<dbReference type="Proteomes" id="UP000529783">
    <property type="component" value="Unassembled WGS sequence"/>
</dbReference>
<keyword evidence="5" id="KW-0547">Nucleotide-binding</keyword>
<dbReference type="Gene3D" id="1.20.5.1930">
    <property type="match status" value="1"/>
</dbReference>
<evidence type="ECO:0000259" key="12">
    <source>
        <dbReference type="Pfam" id="PF07730"/>
    </source>
</evidence>